<dbReference type="RefSeq" id="WP_265384903.1">
    <property type="nucleotide sequence ID" value="NZ_CP110615.1"/>
</dbReference>
<reference evidence="2" key="1">
    <citation type="submission" date="2022-10" db="EMBL/GenBank/DDBJ databases">
        <title>Rhodococcus sp.75.</title>
        <authorList>
            <person name="Sun M."/>
        </authorList>
    </citation>
    <scope>NUCLEOTIDE SEQUENCE</scope>
    <source>
        <strain evidence="2">75</strain>
    </source>
</reference>
<dbReference type="Gene3D" id="3.10.310.70">
    <property type="match status" value="1"/>
</dbReference>
<evidence type="ECO:0000259" key="1">
    <source>
        <dbReference type="Pfam" id="PF07969"/>
    </source>
</evidence>
<dbReference type="Pfam" id="PF07969">
    <property type="entry name" value="Amidohydro_3"/>
    <property type="match status" value="1"/>
</dbReference>
<feature type="domain" description="Amidohydrolase 3" evidence="1">
    <location>
        <begin position="52"/>
        <end position="538"/>
    </location>
</feature>
<dbReference type="PANTHER" id="PTHR22642">
    <property type="entry name" value="IMIDAZOLONEPROPIONASE"/>
    <property type="match status" value="1"/>
</dbReference>
<dbReference type="EMBL" id="CP110615">
    <property type="protein sequence ID" value="UZJ26799.1"/>
    <property type="molecule type" value="Genomic_DNA"/>
</dbReference>
<dbReference type="CDD" id="cd01300">
    <property type="entry name" value="YtcJ_like"/>
    <property type="match status" value="1"/>
</dbReference>
<name>A0ABY6P559_9NOCA</name>
<dbReference type="InterPro" id="IPR033932">
    <property type="entry name" value="YtcJ-like"/>
</dbReference>
<evidence type="ECO:0000313" key="3">
    <source>
        <dbReference type="Proteomes" id="UP001164965"/>
    </source>
</evidence>
<gene>
    <name evidence="2" type="ORF">RHODO2019_02015</name>
</gene>
<evidence type="ECO:0000313" key="2">
    <source>
        <dbReference type="EMBL" id="UZJ26799.1"/>
    </source>
</evidence>
<dbReference type="InterPro" id="IPR013108">
    <property type="entry name" value="Amidohydro_3"/>
</dbReference>
<keyword evidence="3" id="KW-1185">Reference proteome</keyword>
<protein>
    <submittedName>
        <fullName evidence="2">Amidohydrolase</fullName>
    </submittedName>
</protein>
<accession>A0ABY6P559</accession>
<dbReference type="SUPFAM" id="SSF51556">
    <property type="entry name" value="Metallo-dependent hydrolases"/>
    <property type="match status" value="1"/>
</dbReference>
<organism evidence="2 3">
    <name type="scientific">Rhodococcus antarcticus</name>
    <dbReference type="NCBI Taxonomy" id="2987751"/>
    <lineage>
        <taxon>Bacteria</taxon>
        <taxon>Bacillati</taxon>
        <taxon>Actinomycetota</taxon>
        <taxon>Actinomycetes</taxon>
        <taxon>Mycobacteriales</taxon>
        <taxon>Nocardiaceae</taxon>
        <taxon>Rhodococcus</taxon>
    </lineage>
</organism>
<dbReference type="SUPFAM" id="SSF51338">
    <property type="entry name" value="Composite domain of metallo-dependent hydrolases"/>
    <property type="match status" value="1"/>
</dbReference>
<dbReference type="InterPro" id="IPR032466">
    <property type="entry name" value="Metal_Hydrolase"/>
</dbReference>
<dbReference type="Gene3D" id="2.30.40.10">
    <property type="entry name" value="Urease, subunit C, domain 1"/>
    <property type="match status" value="1"/>
</dbReference>
<dbReference type="PANTHER" id="PTHR22642:SF2">
    <property type="entry name" value="PROTEIN LONG AFTER FAR-RED 3"/>
    <property type="match status" value="1"/>
</dbReference>
<dbReference type="InterPro" id="IPR011059">
    <property type="entry name" value="Metal-dep_hydrolase_composite"/>
</dbReference>
<sequence>MVDALRPDLLLTDAAFLTVDPRRPRADWIAVHQGKIVALGDGDDRPPARRTVRLGGATVVPGFHDAHNHTVMYGKSLTGIELRYPEVRTLDDLYDAVGAAARQTPEGSWIFGDNYDQNKLGGHPSLEALDRVAPDHLVRLGHNSRHMCFVNSRVIDELRLHDVPDPTGGRVDRLPSGRPSGLLQESAMELLRPLTWPTPVDTMVDYIAAAHEQYVREGLTAVQEAGIGGGLAGASPIEAVAYQEARRRGLLRVRTTLMPAYAGAQSLPGATGDDAYGFGLGLLTGFGDAWLRLGPLKVFSDGSLIGRSAAMNDGFADDPCNHGLLALAEGELDRIIMDAHRGGWQIATHAIGDRAVDQVVQAYAAALAAVPRADHRHRIEHAGIASDAAVARMAILGLIPNPQGRFIGELGDGMITALGPGRVPQCYRGRSLLDAGIELPGSSDRPVVDGAPLYGIHDMVNRRTDSGQEFAPHEALTPEQALRAYTYGSAHAAFLEGQLGSLEPGKLADLTVLSDDLTTVAPERIRDIEVLATVIEGHAAFDATGRWDVDPADAAGREA</sequence>
<dbReference type="Gene3D" id="3.20.20.140">
    <property type="entry name" value="Metal-dependent hydrolases"/>
    <property type="match status" value="1"/>
</dbReference>
<proteinExistence type="predicted"/>
<dbReference type="Proteomes" id="UP001164965">
    <property type="component" value="Chromosome"/>
</dbReference>